<sequence length="350" mass="39984">MLCAVIMAGGKGTRFWPLSTEEKPKQFLNLLGSKSMIQMTVDRLLPLIPMERIFIVTGKQYVELVKDNFPQMDERNIIVEPTGRNTAPCIALAAFYIKKLYEDATMVVLPSDHLIKEEDKFLCLIRDAAGFVEKKQEALVTIGIPPTRPETGYGYIKYENNNVKKPEGVIPVERFVEKPNLHKALEYIENGEYLWNSGMFIWKCNNILKLTSKYLQNTYDILSEVSITRDDEYEEVLEKKYKEVDNISIDFGIMEKAENIFVIPGNFGWDDIGSWSALERYRDKDEKGNIVDNNVAIIDGSNNIVLGKKKPIVICGLDNLYVIESDDAIIIGKKEDMNSMERVKPHVNIK</sequence>
<evidence type="ECO:0000313" key="2">
    <source>
        <dbReference type="EMBL" id="MBP2021174.1"/>
    </source>
</evidence>
<dbReference type="PANTHER" id="PTHR46390">
    <property type="entry name" value="MANNOSE-1-PHOSPHATE GUANYLYLTRANSFERASE"/>
    <property type="match status" value="1"/>
</dbReference>
<evidence type="ECO:0000313" key="3">
    <source>
        <dbReference type="Proteomes" id="UP001519308"/>
    </source>
</evidence>
<dbReference type="InterPro" id="IPR005835">
    <property type="entry name" value="NTP_transferase_dom"/>
</dbReference>
<feature type="domain" description="Nucleotidyl transferase" evidence="1">
    <location>
        <begin position="4"/>
        <end position="286"/>
    </location>
</feature>
<dbReference type="InterPro" id="IPR051161">
    <property type="entry name" value="Mannose-6P_isomerase_type2"/>
</dbReference>
<dbReference type="Pfam" id="PF00483">
    <property type="entry name" value="NTP_transferase"/>
    <property type="match status" value="1"/>
</dbReference>
<proteinExistence type="predicted"/>
<dbReference type="EC" id="2.7.7.13" evidence="2"/>
<dbReference type="SUPFAM" id="SSF159283">
    <property type="entry name" value="Guanosine diphospho-D-mannose pyrophosphorylase/mannose-6-phosphate isomerase linker domain"/>
    <property type="match status" value="1"/>
</dbReference>
<dbReference type="SUPFAM" id="SSF53448">
    <property type="entry name" value="Nucleotide-diphospho-sugar transferases"/>
    <property type="match status" value="1"/>
</dbReference>
<dbReference type="InterPro" id="IPR029044">
    <property type="entry name" value="Nucleotide-diphossugar_trans"/>
</dbReference>
<dbReference type="PANTHER" id="PTHR46390:SF1">
    <property type="entry name" value="MANNOSE-1-PHOSPHATE GUANYLYLTRANSFERASE"/>
    <property type="match status" value="1"/>
</dbReference>
<evidence type="ECO:0000259" key="1">
    <source>
        <dbReference type="Pfam" id="PF00483"/>
    </source>
</evidence>
<comment type="caution">
    <text evidence="2">The sequence shown here is derived from an EMBL/GenBank/DDBJ whole genome shotgun (WGS) entry which is preliminary data.</text>
</comment>
<dbReference type="Proteomes" id="UP001519308">
    <property type="component" value="Unassembled WGS sequence"/>
</dbReference>
<name>A0ABS4K062_9CLOT</name>
<keyword evidence="2" id="KW-0548">Nucleotidyltransferase</keyword>
<keyword evidence="3" id="KW-1185">Reference proteome</keyword>
<reference evidence="2 3" key="1">
    <citation type="submission" date="2021-03" db="EMBL/GenBank/DDBJ databases">
        <title>Genomic Encyclopedia of Type Strains, Phase IV (KMG-IV): sequencing the most valuable type-strain genomes for metagenomic binning, comparative biology and taxonomic classification.</title>
        <authorList>
            <person name="Goeker M."/>
        </authorList>
    </citation>
    <scope>NUCLEOTIDE SEQUENCE [LARGE SCALE GENOMIC DNA]</scope>
    <source>
        <strain evidence="2 3">DSM 28650</strain>
    </source>
</reference>
<dbReference type="CDD" id="cd02509">
    <property type="entry name" value="GDP-M1P_Guanylyltransferase"/>
    <property type="match status" value="1"/>
</dbReference>
<dbReference type="InterPro" id="IPR049577">
    <property type="entry name" value="GMPP_N"/>
</dbReference>
<organism evidence="2 3">
    <name type="scientific">Clostridium punense</name>
    <dbReference type="NCBI Taxonomy" id="1054297"/>
    <lineage>
        <taxon>Bacteria</taxon>
        <taxon>Bacillati</taxon>
        <taxon>Bacillota</taxon>
        <taxon>Clostridia</taxon>
        <taxon>Eubacteriales</taxon>
        <taxon>Clostridiaceae</taxon>
        <taxon>Clostridium</taxon>
    </lineage>
</organism>
<dbReference type="Gene3D" id="3.90.550.10">
    <property type="entry name" value="Spore Coat Polysaccharide Biosynthesis Protein SpsA, Chain A"/>
    <property type="match status" value="1"/>
</dbReference>
<dbReference type="RefSeq" id="WP_209649375.1">
    <property type="nucleotide sequence ID" value="NZ_JAGGLL010000005.1"/>
</dbReference>
<dbReference type="GO" id="GO:0004475">
    <property type="term" value="F:mannose-1-phosphate guanylyltransferase (GTP) activity"/>
    <property type="evidence" value="ECO:0007669"/>
    <property type="project" value="UniProtKB-EC"/>
</dbReference>
<accession>A0ABS4K062</accession>
<keyword evidence="2" id="KW-0808">Transferase</keyword>
<protein>
    <submittedName>
        <fullName evidence="2">Mannose-1-phosphate guanylyltransferase</fullName>
        <ecNumber evidence="2">2.7.7.13</ecNumber>
    </submittedName>
</protein>
<dbReference type="EMBL" id="JAGGLL010000005">
    <property type="protein sequence ID" value="MBP2021174.1"/>
    <property type="molecule type" value="Genomic_DNA"/>
</dbReference>
<gene>
    <name evidence="2" type="ORF">J2Z44_000961</name>
</gene>